<dbReference type="GO" id="GO:0006313">
    <property type="term" value="P:DNA transposition"/>
    <property type="evidence" value="ECO:0007669"/>
    <property type="project" value="InterPro"/>
</dbReference>
<dbReference type="RefSeq" id="WP_098703526.1">
    <property type="nucleotide sequence ID" value="NZ_NJGI01000006.1"/>
</dbReference>
<feature type="domain" description="Transposase IS4-like" evidence="1">
    <location>
        <begin position="146"/>
        <end position="419"/>
    </location>
</feature>
<gene>
    <name evidence="2" type="ORF">RN96_11510</name>
</gene>
<dbReference type="GO" id="GO:0003677">
    <property type="term" value="F:DNA binding"/>
    <property type="evidence" value="ECO:0007669"/>
    <property type="project" value="InterPro"/>
</dbReference>
<dbReference type="PANTHER" id="PTHR34614">
    <property type="match status" value="1"/>
</dbReference>
<dbReference type="Proteomes" id="UP000222862">
    <property type="component" value="Unassembled WGS sequence"/>
</dbReference>
<dbReference type="SUPFAM" id="SSF53098">
    <property type="entry name" value="Ribonuclease H-like"/>
    <property type="match status" value="1"/>
</dbReference>
<accession>A0A2B7YGN0</accession>
<dbReference type="InterPro" id="IPR047654">
    <property type="entry name" value="IS1634_transpos"/>
</dbReference>
<dbReference type="EMBL" id="NJGI01000006">
    <property type="protein sequence ID" value="PGH20193.1"/>
    <property type="molecule type" value="Genomic_DNA"/>
</dbReference>
<evidence type="ECO:0000313" key="3">
    <source>
        <dbReference type="Proteomes" id="UP000222862"/>
    </source>
</evidence>
<dbReference type="PANTHER" id="PTHR34614:SF2">
    <property type="entry name" value="TRANSPOSASE IS4-LIKE DOMAIN-CONTAINING PROTEIN"/>
    <property type="match status" value="1"/>
</dbReference>
<evidence type="ECO:0000259" key="1">
    <source>
        <dbReference type="Pfam" id="PF01609"/>
    </source>
</evidence>
<proteinExistence type="predicted"/>
<organism evidence="2 3">
    <name type="scientific">Fusobacterium nucleatum subsp. polymorphum</name>
    <name type="common">Fusobacterium polymorphum</name>
    <dbReference type="NCBI Taxonomy" id="76857"/>
    <lineage>
        <taxon>Bacteria</taxon>
        <taxon>Fusobacteriati</taxon>
        <taxon>Fusobacteriota</taxon>
        <taxon>Fusobacteriia</taxon>
        <taxon>Fusobacteriales</taxon>
        <taxon>Fusobacteriaceae</taxon>
        <taxon>Fusobacterium</taxon>
    </lineage>
</organism>
<dbReference type="InterPro" id="IPR012337">
    <property type="entry name" value="RNaseH-like_sf"/>
</dbReference>
<reference evidence="2 3" key="1">
    <citation type="submission" date="2017-06" db="EMBL/GenBank/DDBJ databases">
        <title>Genome sequencing of Fusobacterium nucleatum subsp. polymorphum KCOM 1232 (=ChDC F37).</title>
        <authorList>
            <person name="Kook J.-K."/>
            <person name="Park S.-N."/>
            <person name="Lim Y.K."/>
            <person name="Roh H."/>
        </authorList>
    </citation>
    <scope>NUCLEOTIDE SEQUENCE [LARGE SCALE GENOMIC DNA]</scope>
    <source>
        <strain evidence="3">KCOM 1232 ( ChDC F37)</strain>
    </source>
</reference>
<dbReference type="Pfam" id="PF01609">
    <property type="entry name" value="DDE_Tnp_1"/>
    <property type="match status" value="1"/>
</dbReference>
<protein>
    <recommendedName>
        <fullName evidence="1">Transposase IS4-like domain-containing protein</fullName>
    </recommendedName>
</protein>
<name>A0A2B7YGN0_FUSNP</name>
<dbReference type="InterPro" id="IPR002559">
    <property type="entry name" value="Transposase_11"/>
</dbReference>
<dbReference type="NCBIfam" id="NF033559">
    <property type="entry name" value="transpos_IS1634"/>
    <property type="match status" value="1"/>
</dbReference>
<sequence>MNQYSEKNVSYLILNNLFNLLGISQVITLEKSRKNINYDILGLLRLLVFTRFLNPDSKIKSFEQKDDFLFPITSSKNYYEIYKVLDILNRKQEAITSAINSNIEKYIDRNASLTYYDVTNYYFEIDKSDEDNQNKKGLRKIGVSKENRKSPIIQMGMFLDENSIPIAYNLFPGNTLDTQTLRPAMKKYIDKYQFKDILIVADRGMISGSNEMHILEEGNDYLFAKSIRKSKKEIKDWVLDEADYISNEVGTFKAKSKIIEIQTKDENGIIHKTKEKILAYWSKDFYQKELNEKQNFIETLEKYAKAPSTIPNSRKRGLDKYIITTQINKKTGKILKTREIREVDLDKLEKENKLMGYYILATSRLEMSDDEMLSTYKGLTKIENCFRILKTDLETRPVYVRTEEHINAHFLICFIALTMMRILQHRVSINIEKNKKIKVWDEGMSSHKIQEALKEFKCLNIDNYCVFRKNKNENIEILLRVLGMENNFKVQDIETLKKNMKFTLSNISR</sequence>
<dbReference type="AlphaFoldDB" id="A0A2B7YGN0"/>
<dbReference type="GO" id="GO:0004803">
    <property type="term" value="F:transposase activity"/>
    <property type="evidence" value="ECO:0007669"/>
    <property type="project" value="InterPro"/>
</dbReference>
<comment type="caution">
    <text evidence="2">The sequence shown here is derived from an EMBL/GenBank/DDBJ whole genome shotgun (WGS) entry which is preliminary data.</text>
</comment>
<evidence type="ECO:0000313" key="2">
    <source>
        <dbReference type="EMBL" id="PGH20193.1"/>
    </source>
</evidence>